<proteinExistence type="predicted"/>
<reference evidence="1 2" key="1">
    <citation type="journal article" date="2017" name="Int. J. Syst. Evol. Microbiol.">
        <title>Macrococcus canis sp. nov., a skin bacterium associated with infections in dogs.</title>
        <authorList>
            <person name="Gobeli Brawand S."/>
            <person name="Cotting K."/>
            <person name="Gomez-Sanz E."/>
            <person name="Collaud A."/>
            <person name="Thomann A."/>
            <person name="Brodard I."/>
            <person name="Rodriguez-Campos S."/>
            <person name="Strauss C."/>
            <person name="Perreten V."/>
        </authorList>
    </citation>
    <scope>NUCLEOTIDE SEQUENCE [LARGE SCALE GENOMIC DNA]</scope>
    <source>
        <strain evidence="1 2">KM45013</strain>
    </source>
</reference>
<dbReference type="RefSeq" id="WP_086042664.1">
    <property type="nucleotide sequence ID" value="NZ_CBCRZA010000002.1"/>
</dbReference>
<sequence length="94" mass="10349">MEAWAVLTKIIDGEEKIVKAGLNLVVDDDYDRAIIVDEVKARQSHKLEVTDGVVSVKAGMTILSLEKLNSATKLRNIVPVKLKIENEEGFNGSK</sequence>
<dbReference type="Proteomes" id="UP000194154">
    <property type="component" value="Chromosome"/>
</dbReference>
<gene>
    <name evidence="1" type="ORF">MCCS_13930</name>
</gene>
<evidence type="ECO:0000313" key="1">
    <source>
        <dbReference type="EMBL" id="ARQ07034.1"/>
    </source>
</evidence>
<protein>
    <submittedName>
        <fullName evidence="1">Uncharacterized protein</fullName>
    </submittedName>
</protein>
<dbReference type="AlphaFoldDB" id="A0A1W7ABU3"/>
<organism evidence="1 2">
    <name type="scientific">Macrococcoides canis</name>
    <dbReference type="NCBI Taxonomy" id="1855823"/>
    <lineage>
        <taxon>Bacteria</taxon>
        <taxon>Bacillati</taxon>
        <taxon>Bacillota</taxon>
        <taxon>Bacilli</taxon>
        <taxon>Bacillales</taxon>
        <taxon>Staphylococcaceae</taxon>
        <taxon>Macrococcoides</taxon>
    </lineage>
</organism>
<name>A0A1W7ABU3_9STAP</name>
<dbReference type="STRING" id="1855823.MCCS_13930"/>
<accession>A0A1W7ABU3</accession>
<dbReference type="EMBL" id="CP021059">
    <property type="protein sequence ID" value="ARQ07034.1"/>
    <property type="molecule type" value="Genomic_DNA"/>
</dbReference>
<evidence type="ECO:0000313" key="2">
    <source>
        <dbReference type="Proteomes" id="UP000194154"/>
    </source>
</evidence>
<dbReference type="KEGG" id="mcak:MCCS_13930"/>
<keyword evidence="2" id="KW-1185">Reference proteome</keyword>
<dbReference type="GeneID" id="35295512"/>